<dbReference type="SMART" id="SM00028">
    <property type="entry name" value="TPR"/>
    <property type="match status" value="8"/>
</dbReference>
<dbReference type="PANTHER" id="PTHR12558:SF13">
    <property type="entry name" value="CELL DIVISION CYCLE PROTEIN 27 HOMOLOG"/>
    <property type="match status" value="1"/>
</dbReference>
<reference evidence="4 5" key="1">
    <citation type="journal article" date="2015" name="Genome Announc.">
        <title>Expanding the biotechnology potential of lactobacilli through comparative genomics of 213 strains and associated genera.</title>
        <authorList>
            <person name="Sun Z."/>
            <person name="Harris H.M."/>
            <person name="McCann A."/>
            <person name="Guo C."/>
            <person name="Argimon S."/>
            <person name="Zhang W."/>
            <person name="Yang X."/>
            <person name="Jeffery I.B."/>
            <person name="Cooney J.C."/>
            <person name="Kagawa T.F."/>
            <person name="Liu W."/>
            <person name="Song Y."/>
            <person name="Salvetti E."/>
            <person name="Wrobel A."/>
            <person name="Rasinkangas P."/>
            <person name="Parkhill J."/>
            <person name="Rea M.C."/>
            <person name="O'Sullivan O."/>
            <person name="Ritari J."/>
            <person name="Douillard F.P."/>
            <person name="Paul Ross R."/>
            <person name="Yang R."/>
            <person name="Briner A.E."/>
            <person name="Felis G.E."/>
            <person name="de Vos W.M."/>
            <person name="Barrangou R."/>
            <person name="Klaenhammer T.R."/>
            <person name="Caufield P.W."/>
            <person name="Cui Y."/>
            <person name="Zhang H."/>
            <person name="O'Toole P.W."/>
        </authorList>
    </citation>
    <scope>NUCLEOTIDE SEQUENCE [LARGE SCALE GENOMIC DNA]</scope>
    <source>
        <strain evidence="2 5">ATCC BAA-66</strain>
        <strain evidence="3 4">DSM 13344</strain>
    </source>
</reference>
<evidence type="ECO:0000313" key="2">
    <source>
        <dbReference type="EMBL" id="KRN29446.1"/>
    </source>
</evidence>
<organism evidence="2 5">
    <name type="scientific">Lactobacillus selangorensis</name>
    <dbReference type="NCBI Taxonomy" id="81857"/>
    <lineage>
        <taxon>Bacteria</taxon>
        <taxon>Bacillati</taxon>
        <taxon>Bacillota</taxon>
        <taxon>Bacilli</taxon>
        <taxon>Lactobacillales</taxon>
        <taxon>Lactobacillaceae</taxon>
        <taxon>Lactobacillus</taxon>
    </lineage>
</organism>
<dbReference type="Gene3D" id="1.25.40.10">
    <property type="entry name" value="Tetratricopeptide repeat domain"/>
    <property type="match status" value="2"/>
</dbReference>
<dbReference type="EMBL" id="JQAT01000001">
    <property type="protein sequence ID" value="KRN29446.1"/>
    <property type="molecule type" value="Genomic_DNA"/>
</dbReference>
<evidence type="ECO:0000313" key="3">
    <source>
        <dbReference type="EMBL" id="KRN34025.1"/>
    </source>
</evidence>
<dbReference type="InterPro" id="IPR011990">
    <property type="entry name" value="TPR-like_helical_dom_sf"/>
</dbReference>
<accession>A0A0R2FP50</accession>
<keyword evidence="1" id="KW-0802">TPR repeat</keyword>
<feature type="repeat" description="TPR" evidence="1">
    <location>
        <begin position="216"/>
        <end position="249"/>
    </location>
</feature>
<dbReference type="PATRIC" id="fig|81857.3.peg.335"/>
<dbReference type="EMBL" id="JQAZ01000001">
    <property type="protein sequence ID" value="KRN34025.1"/>
    <property type="molecule type" value="Genomic_DNA"/>
</dbReference>
<dbReference type="AlphaFoldDB" id="A0A0R2FP50"/>
<evidence type="ECO:0000256" key="1">
    <source>
        <dbReference type="PROSITE-ProRule" id="PRU00339"/>
    </source>
</evidence>
<dbReference type="Pfam" id="PF13174">
    <property type="entry name" value="TPR_6"/>
    <property type="match status" value="1"/>
</dbReference>
<gene>
    <name evidence="2" type="ORF">IV38_GL000330</name>
    <name evidence="3" type="ORF">IV40_GL000338</name>
</gene>
<protein>
    <submittedName>
        <fullName evidence="2">Tetratricopeptide repeat family protein</fullName>
    </submittedName>
</protein>
<evidence type="ECO:0000313" key="5">
    <source>
        <dbReference type="Proteomes" id="UP000051751"/>
    </source>
</evidence>
<dbReference type="GO" id="GO:0051301">
    <property type="term" value="P:cell division"/>
    <property type="evidence" value="ECO:0007669"/>
    <property type="project" value="TreeGrafter"/>
</dbReference>
<evidence type="ECO:0000313" key="4">
    <source>
        <dbReference type="Proteomes" id="UP000051645"/>
    </source>
</evidence>
<dbReference type="OrthoDB" id="2080803at2"/>
<dbReference type="PROSITE" id="PS50005">
    <property type="entry name" value="TPR"/>
    <property type="match status" value="1"/>
</dbReference>
<name>A0A0R2FP50_9LACO</name>
<dbReference type="SUPFAM" id="SSF48452">
    <property type="entry name" value="TPR-like"/>
    <property type="match status" value="2"/>
</dbReference>
<dbReference type="InterPro" id="IPR019734">
    <property type="entry name" value="TPR_rpt"/>
</dbReference>
<dbReference type="Proteomes" id="UP000051751">
    <property type="component" value="Unassembled WGS sequence"/>
</dbReference>
<proteinExistence type="predicted"/>
<dbReference type="PANTHER" id="PTHR12558">
    <property type="entry name" value="CELL DIVISION CYCLE 16,23,27"/>
    <property type="match status" value="1"/>
</dbReference>
<dbReference type="Pfam" id="PF14559">
    <property type="entry name" value="TPR_19"/>
    <property type="match status" value="2"/>
</dbReference>
<comment type="caution">
    <text evidence="2">The sequence shown here is derived from an EMBL/GenBank/DDBJ whole genome shotgun (WGS) entry which is preliminary data.</text>
</comment>
<dbReference type="STRING" id="81857.IV38_GL000330"/>
<dbReference type="Pfam" id="PF13432">
    <property type="entry name" value="TPR_16"/>
    <property type="match status" value="1"/>
</dbReference>
<keyword evidence="4" id="KW-1185">Reference proteome</keyword>
<sequence>MLRLERLEEVDGLSYSEQALAELQKNDLEKAKHNFNLALRHDDDNTIYSLGEELYALGFLRQARRVFEKLLQKYPDEDELRTKLADIDVSDGKTDAAIELLAAIKPESDAYAEALLTSADVYQTMGLYEVSEQKLLEGLRRYPDEPVMKFALGELYSVMGDYQKASGYYETLLDDGVTEMANVQIEARLGAAYAGSGQYEDAIAAYEKMPQIALTPDDQFQLGFLYLQIKEYERSIKILEQLRQSNPDYSSLYTPLAQGLMHQQKLAEALQVVQQGLGVDDFNEVLALLGGQIAIQLHQTDVAEKLLKKALTINSESMAATLALSQLYLDQERDDENIALLKQLNEQGDVNPQVHWNLAISQARLEQDDAAEENYLLAYDAFKDNTDFLRQLITFFQARGKRTETLAALKRYVKLAPEDLEMQNLLDDYQNES</sequence>
<dbReference type="Proteomes" id="UP000051645">
    <property type="component" value="Unassembled WGS sequence"/>
</dbReference>